<evidence type="ECO:0000256" key="2">
    <source>
        <dbReference type="ARBA" id="ARBA00009805"/>
    </source>
</evidence>
<evidence type="ECO:0000256" key="10">
    <source>
        <dbReference type="ARBA" id="ARBA00035225"/>
    </source>
</evidence>
<evidence type="ECO:0000313" key="14">
    <source>
        <dbReference type="Proteomes" id="UP000001400"/>
    </source>
</evidence>
<dbReference type="GO" id="GO:0019843">
    <property type="term" value="F:rRNA binding"/>
    <property type="evidence" value="ECO:0007669"/>
    <property type="project" value="UniProtKB-KW"/>
</dbReference>
<dbReference type="Proteomes" id="UP000001400">
    <property type="component" value="Chromosome"/>
</dbReference>
<evidence type="ECO:0000256" key="4">
    <source>
        <dbReference type="ARBA" id="ARBA00022730"/>
    </source>
</evidence>
<feature type="binding site" evidence="11">
    <location>
        <position position="20"/>
    </location>
    <ligand>
        <name>Zn(2+)</name>
        <dbReference type="ChEBI" id="CHEBI:29105"/>
    </ligand>
</feature>
<keyword evidence="8 11" id="KW-0689">Ribosomal protein</keyword>
<dbReference type="InterPro" id="IPR001569">
    <property type="entry name" value="Ribosomal_eL37"/>
</dbReference>
<dbReference type="GO" id="GO:0008270">
    <property type="term" value="F:zinc ion binding"/>
    <property type="evidence" value="ECO:0007669"/>
    <property type="project" value="UniProtKB-UniRule"/>
</dbReference>
<dbReference type="Pfam" id="PF01907">
    <property type="entry name" value="Ribosomal_L37e"/>
    <property type="match status" value="1"/>
</dbReference>
<protein>
    <recommendedName>
        <fullName evidence="10 11">Large ribosomal subunit protein eL37</fullName>
    </recommendedName>
</protein>
<keyword evidence="3 11" id="KW-0479">Metal-binding</keyword>
<dbReference type="Gene3D" id="2.20.25.30">
    <property type="match status" value="1"/>
</dbReference>
<dbReference type="InterPro" id="IPR018267">
    <property type="entry name" value="Ribosomal_eL37_CS"/>
</dbReference>
<name>D3TAR8_ACIB4</name>
<keyword evidence="4 11" id="KW-0699">rRNA-binding</keyword>
<evidence type="ECO:0000256" key="8">
    <source>
        <dbReference type="ARBA" id="ARBA00022980"/>
    </source>
</evidence>
<sequence>MTKGTTSKGKRNRKPTHIVCRRCGHKTYNIHTKRCSHCGYPAPRMRSYSWAKKKK</sequence>
<comment type="cofactor">
    <cofactor evidence="11">
        <name>Zn(2+)</name>
        <dbReference type="ChEBI" id="CHEBI:29105"/>
    </cofactor>
    <text evidence="11">Binds 1 zinc ion per subunit.</text>
</comment>
<comment type="similarity">
    <text evidence="2 11 12">Belongs to the eukaryotic ribosomal protein eL37 family.</text>
</comment>
<dbReference type="GO" id="GO:0022625">
    <property type="term" value="C:cytosolic large ribosomal subunit"/>
    <property type="evidence" value="ECO:0007669"/>
    <property type="project" value="TreeGrafter"/>
</dbReference>
<dbReference type="InterPro" id="IPR011331">
    <property type="entry name" value="Ribosomal_eL37/eL43"/>
</dbReference>
<feature type="binding site" evidence="11">
    <location>
        <position position="38"/>
    </location>
    <ligand>
        <name>Zn(2+)</name>
        <dbReference type="ChEBI" id="CHEBI:29105"/>
    </ligand>
</feature>
<evidence type="ECO:0000256" key="5">
    <source>
        <dbReference type="ARBA" id="ARBA00022771"/>
    </source>
</evidence>
<dbReference type="SUPFAM" id="SSF57829">
    <property type="entry name" value="Zn-binding ribosomal proteins"/>
    <property type="match status" value="1"/>
</dbReference>
<evidence type="ECO:0000256" key="11">
    <source>
        <dbReference type="HAMAP-Rule" id="MF_00547"/>
    </source>
</evidence>
<evidence type="ECO:0000256" key="1">
    <source>
        <dbReference type="ARBA" id="ARBA00003058"/>
    </source>
</evidence>
<dbReference type="GO" id="GO:0006412">
    <property type="term" value="P:translation"/>
    <property type="evidence" value="ECO:0007669"/>
    <property type="project" value="UniProtKB-UniRule"/>
</dbReference>
<keyword evidence="14" id="KW-1185">Reference proteome</keyword>
<dbReference type="PANTHER" id="PTHR10768">
    <property type="entry name" value="60S RIBOSOMAL PROTEIN L37"/>
    <property type="match status" value="1"/>
</dbReference>
<keyword evidence="9 11" id="KW-0687">Ribonucleoprotein</keyword>
<feature type="binding site" evidence="11">
    <location>
        <position position="23"/>
    </location>
    <ligand>
        <name>Zn(2+)</name>
        <dbReference type="ChEBI" id="CHEBI:29105"/>
    </ligand>
</feature>
<dbReference type="InterPro" id="IPR011332">
    <property type="entry name" value="Ribosomal_zn-bd"/>
</dbReference>
<evidence type="ECO:0000256" key="3">
    <source>
        <dbReference type="ARBA" id="ARBA00022723"/>
    </source>
</evidence>
<accession>D3TAR8</accession>
<feature type="zinc finger region" description="C4-type" evidence="11">
    <location>
        <begin position="20"/>
        <end position="38"/>
    </location>
</feature>
<gene>
    <name evidence="11" type="primary">rpl37e</name>
    <name evidence="13" type="ordered locus">Aboo_1390</name>
</gene>
<keyword evidence="6 11" id="KW-0862">Zinc</keyword>
<reference evidence="13" key="1">
    <citation type="submission" date="2010-02" db="EMBL/GenBank/DDBJ databases">
        <title>Complete sequence of Aciduliprofundum boonei T469.</title>
        <authorList>
            <consortium name="US DOE Joint Genome Institute"/>
            <person name="Lucas S."/>
            <person name="Copeland A."/>
            <person name="Lapidus A."/>
            <person name="Cheng J.-F."/>
            <person name="Bruce D."/>
            <person name="Goodwin L."/>
            <person name="Pitluck S."/>
            <person name="Saunders E."/>
            <person name="Detter J.C."/>
            <person name="Han C."/>
            <person name="Tapia R."/>
            <person name="Land M."/>
            <person name="Hauser L."/>
            <person name="Kyrpides N."/>
            <person name="Mikhailova N."/>
            <person name="Flores G."/>
            <person name="Reysenbach A.-L."/>
            <person name="Woyke T."/>
        </authorList>
    </citation>
    <scope>NUCLEOTIDE SEQUENCE</scope>
    <source>
        <strain evidence="13">T469</strain>
    </source>
</reference>
<comment type="function">
    <text evidence="1 11">Binds to the 23S rRNA.</text>
</comment>
<dbReference type="HAMAP" id="MF_00547">
    <property type="entry name" value="Ribosomal_eL37"/>
    <property type="match status" value="1"/>
</dbReference>
<evidence type="ECO:0000256" key="6">
    <source>
        <dbReference type="ARBA" id="ARBA00022833"/>
    </source>
</evidence>
<dbReference type="GO" id="GO:0003735">
    <property type="term" value="F:structural constituent of ribosome"/>
    <property type="evidence" value="ECO:0007669"/>
    <property type="project" value="InterPro"/>
</dbReference>
<evidence type="ECO:0000256" key="7">
    <source>
        <dbReference type="ARBA" id="ARBA00022884"/>
    </source>
</evidence>
<dbReference type="OrthoDB" id="5619at2157"/>
<dbReference type="KEGG" id="abi:Aboo_1390"/>
<proteinExistence type="inferred from homology"/>
<keyword evidence="5 11" id="KW-0863">Zinc-finger</keyword>
<feature type="binding site" evidence="11">
    <location>
        <position position="35"/>
    </location>
    <ligand>
        <name>Zn(2+)</name>
        <dbReference type="ChEBI" id="CHEBI:29105"/>
    </ligand>
</feature>
<dbReference type="EMBL" id="CP001941">
    <property type="protein sequence ID" value="ADD09197.1"/>
    <property type="molecule type" value="Genomic_DNA"/>
</dbReference>
<dbReference type="NCBIfam" id="NF003214">
    <property type="entry name" value="PRK04179.1"/>
    <property type="match status" value="1"/>
</dbReference>
<dbReference type="AlphaFoldDB" id="D3TAR8"/>
<comment type="function">
    <text evidence="12">Component of the large ribosomal subunit. The ribosome is a large ribonucleoprotein complex responsible for the synthesis of proteins in the cell.</text>
</comment>
<organism evidence="13 14">
    <name type="scientific">Aciduliprofundum boonei (strain DSM 19572 / T469)</name>
    <dbReference type="NCBI Taxonomy" id="439481"/>
    <lineage>
        <taxon>Archaea</taxon>
        <taxon>Methanobacteriati</taxon>
        <taxon>Thermoplasmatota</taxon>
        <taxon>DHVE2 group</taxon>
        <taxon>Candidatus Aciduliprofundum</taxon>
    </lineage>
</organism>
<keyword evidence="7 11" id="KW-0694">RNA-binding</keyword>
<dbReference type="PANTHER" id="PTHR10768:SF0">
    <property type="entry name" value="RIBOSOMAL PROTEIN L37"/>
    <property type="match status" value="1"/>
</dbReference>
<evidence type="ECO:0000313" key="13">
    <source>
        <dbReference type="EMBL" id="ADD09197.1"/>
    </source>
</evidence>
<dbReference type="HOGENOM" id="CLU_208825_0_0_2"/>
<dbReference type="PROSITE" id="PS01077">
    <property type="entry name" value="RIBOSOMAL_L37E"/>
    <property type="match status" value="1"/>
</dbReference>
<evidence type="ECO:0000256" key="9">
    <source>
        <dbReference type="ARBA" id="ARBA00023274"/>
    </source>
</evidence>
<evidence type="ECO:0000256" key="12">
    <source>
        <dbReference type="RuleBase" id="RU000576"/>
    </source>
</evidence>
<dbReference type="RefSeq" id="WP_012997413.1">
    <property type="nucleotide sequence ID" value="NC_013926.1"/>
</dbReference>
<dbReference type="GeneID" id="31781097"/>